<feature type="transmembrane region" description="Helical" evidence="1">
    <location>
        <begin position="109"/>
        <end position="132"/>
    </location>
</feature>
<dbReference type="AlphaFoldDB" id="A0A251UTV3"/>
<keyword evidence="1" id="KW-0812">Transmembrane</keyword>
<proteinExistence type="predicted"/>
<evidence type="ECO:0000313" key="2">
    <source>
        <dbReference type="EMBL" id="OTG26797.1"/>
    </source>
</evidence>
<keyword evidence="1" id="KW-0472">Membrane</keyword>
<protein>
    <submittedName>
        <fullName evidence="2">Uncharacterized protein</fullName>
    </submittedName>
</protein>
<name>A0A251UTV3_HELAN</name>
<dbReference type="EMBL" id="CM007894">
    <property type="protein sequence ID" value="OTG26797.1"/>
    <property type="molecule type" value="Genomic_DNA"/>
</dbReference>
<reference evidence="3" key="1">
    <citation type="journal article" date="2017" name="Nature">
        <title>The sunflower genome provides insights into oil metabolism, flowering and Asterid evolution.</title>
        <authorList>
            <person name="Badouin H."/>
            <person name="Gouzy J."/>
            <person name="Grassa C.J."/>
            <person name="Murat F."/>
            <person name="Staton S.E."/>
            <person name="Cottret L."/>
            <person name="Lelandais-Briere C."/>
            <person name="Owens G.L."/>
            <person name="Carrere S."/>
            <person name="Mayjonade B."/>
            <person name="Legrand L."/>
            <person name="Gill N."/>
            <person name="Kane N.C."/>
            <person name="Bowers J.E."/>
            <person name="Hubner S."/>
            <person name="Bellec A."/>
            <person name="Berard A."/>
            <person name="Berges H."/>
            <person name="Blanchet N."/>
            <person name="Boniface M.C."/>
            <person name="Brunel D."/>
            <person name="Catrice O."/>
            <person name="Chaidir N."/>
            <person name="Claudel C."/>
            <person name="Donnadieu C."/>
            <person name="Faraut T."/>
            <person name="Fievet G."/>
            <person name="Helmstetter N."/>
            <person name="King M."/>
            <person name="Knapp S.J."/>
            <person name="Lai Z."/>
            <person name="Le Paslier M.C."/>
            <person name="Lippi Y."/>
            <person name="Lorenzon L."/>
            <person name="Mandel J.R."/>
            <person name="Marage G."/>
            <person name="Marchand G."/>
            <person name="Marquand E."/>
            <person name="Bret-Mestries E."/>
            <person name="Morien E."/>
            <person name="Nambeesan S."/>
            <person name="Nguyen T."/>
            <person name="Pegot-Espagnet P."/>
            <person name="Pouilly N."/>
            <person name="Raftis F."/>
            <person name="Sallet E."/>
            <person name="Schiex T."/>
            <person name="Thomas J."/>
            <person name="Vandecasteele C."/>
            <person name="Vares D."/>
            <person name="Vear F."/>
            <person name="Vautrin S."/>
            <person name="Crespi M."/>
            <person name="Mangin B."/>
            <person name="Burke J.M."/>
            <person name="Salse J."/>
            <person name="Munos S."/>
            <person name="Vincourt P."/>
            <person name="Rieseberg L.H."/>
            <person name="Langlade N.B."/>
        </authorList>
    </citation>
    <scope>NUCLEOTIDE SEQUENCE [LARGE SCALE GENOMIC DNA]</scope>
    <source>
        <strain evidence="3">cv. SF193</strain>
    </source>
</reference>
<gene>
    <name evidence="2" type="ORF">HannXRQ_Chr05g0162711</name>
</gene>
<keyword evidence="1" id="KW-1133">Transmembrane helix</keyword>
<accession>A0A251UTV3</accession>
<sequence>MELNEVISKVMMINQRDNYYNHKFYLSTFIHIMLGMDDMSCPIPTSGIHIPIINAHPQSAYVSCEILILLQMDAFEVGMGLLGMNDTSCPISTCGVHILIKNAQPQSGFLVKFLYFFRWMPFLLGTTLYLLYRLLATNDKDYK</sequence>
<keyword evidence="3" id="KW-1185">Reference proteome</keyword>
<evidence type="ECO:0000256" key="1">
    <source>
        <dbReference type="SAM" id="Phobius"/>
    </source>
</evidence>
<dbReference type="Proteomes" id="UP000215914">
    <property type="component" value="Chromosome 5"/>
</dbReference>
<evidence type="ECO:0000313" key="3">
    <source>
        <dbReference type="Proteomes" id="UP000215914"/>
    </source>
</evidence>
<organism evidence="2 3">
    <name type="scientific">Helianthus annuus</name>
    <name type="common">Common sunflower</name>
    <dbReference type="NCBI Taxonomy" id="4232"/>
    <lineage>
        <taxon>Eukaryota</taxon>
        <taxon>Viridiplantae</taxon>
        <taxon>Streptophyta</taxon>
        <taxon>Embryophyta</taxon>
        <taxon>Tracheophyta</taxon>
        <taxon>Spermatophyta</taxon>
        <taxon>Magnoliopsida</taxon>
        <taxon>eudicotyledons</taxon>
        <taxon>Gunneridae</taxon>
        <taxon>Pentapetalae</taxon>
        <taxon>asterids</taxon>
        <taxon>campanulids</taxon>
        <taxon>Asterales</taxon>
        <taxon>Asteraceae</taxon>
        <taxon>Asteroideae</taxon>
        <taxon>Heliantheae alliance</taxon>
        <taxon>Heliantheae</taxon>
        <taxon>Helianthus</taxon>
    </lineage>
</organism>
<dbReference type="InParanoid" id="A0A251UTV3"/>